<feature type="compositionally biased region" description="Basic and acidic residues" evidence="1">
    <location>
        <begin position="35"/>
        <end position="47"/>
    </location>
</feature>
<gene>
    <name evidence="2" type="ORF">PCOS0759_LOCUS7559</name>
</gene>
<protein>
    <submittedName>
        <fullName evidence="2">Uncharacterized protein</fullName>
    </submittedName>
</protein>
<proteinExistence type="predicted"/>
<sequence length="416" mass="47757">MSSNPPTISINLHTTRLKHKSLKKQDSFTAKRRQRLEQMQHDVEGLKRGGNGGTKRKQLIRRGGTLRDEDESSMKVSRNESGEGFEQQEVMQQAKGPVYTRFGFKLSERREWEIDDENDEESHEEMPPATESQEEFTLSDESSRKRGESRGGIKKRRSPIRGDQMGKKIRSPQTEPLPQSEHSDHDTSATSHEDDWASMAPPSEEPSPEATEEDEAPSERNCSPIHSEPAQPQLHSPDMGLPRGKTVAMEKGTDTVTPSRRRDRLPSPHSMPSVPHRQQSAEQSKNTSPDKPSSTVPHRDAPPVHFDTEIAHRIEQIISQSPKHPSLHALHDTMRHYHTMCEQLSNRTHHLNILKVGLLMERNVYVDKLRNVQRYGERFADFEEEDQKNLAVKAEQSRGQSNRHWWWDDLHQLFES</sequence>
<feature type="compositionally biased region" description="Acidic residues" evidence="1">
    <location>
        <begin position="206"/>
        <end position="216"/>
    </location>
</feature>
<dbReference type="AlphaFoldDB" id="A0A7S1KT91"/>
<feature type="compositionally biased region" description="Polar residues" evidence="1">
    <location>
        <begin position="276"/>
        <end position="296"/>
    </location>
</feature>
<dbReference type="EMBL" id="HBGD01009172">
    <property type="protein sequence ID" value="CAD9084305.1"/>
    <property type="molecule type" value="Transcribed_RNA"/>
</dbReference>
<feature type="region of interest" description="Disordered" evidence="1">
    <location>
        <begin position="1"/>
        <end position="303"/>
    </location>
</feature>
<feature type="compositionally biased region" description="Acidic residues" evidence="1">
    <location>
        <begin position="113"/>
        <end position="123"/>
    </location>
</feature>
<organism evidence="2">
    <name type="scientific">Percolomonas cosmopolitus</name>
    <dbReference type="NCBI Taxonomy" id="63605"/>
    <lineage>
        <taxon>Eukaryota</taxon>
        <taxon>Discoba</taxon>
        <taxon>Heterolobosea</taxon>
        <taxon>Tetramitia</taxon>
        <taxon>Eutetramitia</taxon>
        <taxon>Percolomonadidae</taxon>
        <taxon>Percolomonas</taxon>
    </lineage>
</organism>
<feature type="compositionally biased region" description="Polar residues" evidence="1">
    <location>
        <begin position="1"/>
        <end position="14"/>
    </location>
</feature>
<feature type="compositionally biased region" description="Basic and acidic residues" evidence="1">
    <location>
        <begin position="181"/>
        <end position="195"/>
    </location>
</feature>
<feature type="compositionally biased region" description="Basic and acidic residues" evidence="1">
    <location>
        <begin position="141"/>
        <end position="151"/>
    </location>
</feature>
<reference evidence="2" key="1">
    <citation type="submission" date="2021-01" db="EMBL/GenBank/DDBJ databases">
        <authorList>
            <person name="Corre E."/>
            <person name="Pelletier E."/>
            <person name="Niang G."/>
            <person name="Scheremetjew M."/>
            <person name="Finn R."/>
            <person name="Kale V."/>
            <person name="Holt S."/>
            <person name="Cochrane G."/>
            <person name="Meng A."/>
            <person name="Brown T."/>
            <person name="Cohen L."/>
        </authorList>
    </citation>
    <scope>NUCLEOTIDE SEQUENCE</scope>
    <source>
        <strain evidence="2">WS</strain>
    </source>
</reference>
<evidence type="ECO:0000256" key="1">
    <source>
        <dbReference type="SAM" id="MobiDB-lite"/>
    </source>
</evidence>
<name>A0A7S1KT91_9EUKA</name>
<evidence type="ECO:0000313" key="2">
    <source>
        <dbReference type="EMBL" id="CAD9084305.1"/>
    </source>
</evidence>
<accession>A0A7S1KT91</accession>